<comment type="cofactor">
    <cofactor evidence="1 7 9">
        <name>pyridoxal 5'-phosphate</name>
        <dbReference type="ChEBI" id="CHEBI:597326"/>
    </cofactor>
</comment>
<evidence type="ECO:0000256" key="8">
    <source>
        <dbReference type="PIRSR" id="PIRSR000524-1"/>
    </source>
</evidence>
<dbReference type="SUPFAM" id="SSF53383">
    <property type="entry name" value="PLP-dependent transferases"/>
    <property type="match status" value="1"/>
</dbReference>
<evidence type="ECO:0000256" key="4">
    <source>
        <dbReference type="ARBA" id="ARBA00022898"/>
    </source>
</evidence>
<dbReference type="InterPro" id="IPR015421">
    <property type="entry name" value="PyrdxlP-dep_Trfase_major"/>
</dbReference>
<dbReference type="HOGENOM" id="CLU_027686_3_1_6"/>
<proteinExistence type="inferred from homology"/>
<dbReference type="HAMAP" id="MF_01376">
    <property type="entry name" value="PhnW_aminotrans_5"/>
    <property type="match status" value="1"/>
</dbReference>
<dbReference type="InterPro" id="IPR015422">
    <property type="entry name" value="PyrdxlP-dep_Trfase_small"/>
</dbReference>
<evidence type="ECO:0000256" key="1">
    <source>
        <dbReference type="ARBA" id="ARBA00001933"/>
    </source>
</evidence>
<evidence type="ECO:0000256" key="5">
    <source>
        <dbReference type="ARBA" id="ARBA00023317"/>
    </source>
</evidence>
<keyword evidence="5 7" id="KW-0670">Pyruvate</keyword>
<gene>
    <name evidence="7" type="primary">phnW</name>
    <name evidence="11" type="ORF">GW15_0222240</name>
</gene>
<feature type="modified residue" description="N6-(pyridoxal phosphate)lysine" evidence="7 9">
    <location>
        <position position="193"/>
    </location>
</feature>
<evidence type="ECO:0000256" key="3">
    <source>
        <dbReference type="ARBA" id="ARBA00022679"/>
    </source>
</evidence>
<evidence type="ECO:0000256" key="7">
    <source>
        <dbReference type="HAMAP-Rule" id="MF_01376"/>
    </source>
</evidence>
<dbReference type="AlphaFoldDB" id="A0A098PUE3"/>
<evidence type="ECO:0000259" key="10">
    <source>
        <dbReference type="Pfam" id="PF00266"/>
    </source>
</evidence>
<keyword evidence="4 7" id="KW-0663">Pyridoxal phosphate</keyword>
<accession>A0A098PUE3</accession>
<dbReference type="STRING" id="325777.GW15_0222240"/>
<dbReference type="GeneID" id="58004541"/>
<comment type="caution">
    <text evidence="11">The sequence shown here is derived from an EMBL/GenBank/DDBJ whole genome shotgun (WGS) entry which is preliminary data.</text>
</comment>
<evidence type="ECO:0000256" key="9">
    <source>
        <dbReference type="PIRSR" id="PIRSR000524-50"/>
    </source>
</evidence>
<dbReference type="InterPro" id="IPR015424">
    <property type="entry name" value="PyrdxlP-dep_Trfase"/>
</dbReference>
<keyword evidence="3 7" id="KW-0808">Transferase</keyword>
<dbReference type="Gene3D" id="3.40.640.10">
    <property type="entry name" value="Type I PLP-dependent aspartate aminotransferase-like (Major domain)"/>
    <property type="match status" value="1"/>
</dbReference>
<dbReference type="Pfam" id="PF00266">
    <property type="entry name" value="Aminotran_5"/>
    <property type="match status" value="1"/>
</dbReference>
<reference evidence="11 12" key="1">
    <citation type="submission" date="2014-09" db="EMBL/GenBank/DDBJ databases">
        <title>A draft genome sequence for Xanthomonas axonopodis pv. vasculorum NCPPB 900.</title>
        <authorList>
            <person name="Harrison J."/>
            <person name="Studholme D.J."/>
        </authorList>
    </citation>
    <scope>NUCLEOTIDE SEQUENCE [LARGE SCALE GENOMIC DNA]</scope>
    <source>
        <strain evidence="11 12">NCPPB 900</strain>
    </source>
</reference>
<dbReference type="PANTHER" id="PTHR42778:SF1">
    <property type="entry name" value="2-AMINOETHYLPHOSPHONATE--PYRUVATE TRANSAMINASE"/>
    <property type="match status" value="1"/>
</dbReference>
<dbReference type="InterPro" id="IPR012703">
    <property type="entry name" value="NH2EtPonate_pyrv_transaminase"/>
</dbReference>
<dbReference type="PANTHER" id="PTHR42778">
    <property type="entry name" value="2-AMINOETHYLPHOSPHONATE--PYRUVATE TRANSAMINASE"/>
    <property type="match status" value="1"/>
</dbReference>
<feature type="binding site" evidence="8">
    <location>
        <position position="339"/>
    </location>
    <ligand>
        <name>substrate</name>
    </ligand>
</feature>
<feature type="domain" description="Aminotransferase class V" evidence="10">
    <location>
        <begin position="37"/>
        <end position="282"/>
    </location>
</feature>
<name>A0A098PUE3_9XANT</name>
<dbReference type="InterPro" id="IPR000192">
    <property type="entry name" value="Aminotrans_V_dom"/>
</dbReference>
<evidence type="ECO:0000313" key="12">
    <source>
        <dbReference type="Proteomes" id="UP000028012"/>
    </source>
</evidence>
<dbReference type="NCBIfam" id="NF010006">
    <property type="entry name" value="PRK13479.1"/>
    <property type="match status" value="1"/>
</dbReference>
<dbReference type="eggNOG" id="COG0075">
    <property type="taxonomic scope" value="Bacteria"/>
</dbReference>
<dbReference type="PIRSF" id="PIRSF000524">
    <property type="entry name" value="SPT"/>
    <property type="match status" value="1"/>
</dbReference>
<dbReference type="Gene3D" id="3.90.1150.10">
    <property type="entry name" value="Aspartate Aminotransferase, domain 1"/>
    <property type="match status" value="1"/>
</dbReference>
<dbReference type="Proteomes" id="UP000028012">
    <property type="component" value="Unassembled WGS sequence"/>
</dbReference>
<comment type="similarity">
    <text evidence="7">Belongs to the class-V pyridoxal-phosphate-dependent aminotransferase family. PhnW subfamily.</text>
</comment>
<organism evidence="11 12">
    <name type="scientific">Xanthomonas axonopodis pv. vasculorum</name>
    <dbReference type="NCBI Taxonomy" id="325777"/>
    <lineage>
        <taxon>Bacteria</taxon>
        <taxon>Pseudomonadati</taxon>
        <taxon>Pseudomonadota</taxon>
        <taxon>Gammaproteobacteria</taxon>
        <taxon>Lysobacterales</taxon>
        <taxon>Lysobacteraceae</taxon>
        <taxon>Xanthomonas</taxon>
    </lineage>
</organism>
<evidence type="ECO:0000313" key="11">
    <source>
        <dbReference type="EMBL" id="KGE50253.1"/>
    </source>
</evidence>
<dbReference type="EMBL" id="JPHD02000181">
    <property type="protein sequence ID" value="KGE50253.1"/>
    <property type="molecule type" value="Genomic_DNA"/>
</dbReference>
<dbReference type="RefSeq" id="WP_042825367.1">
    <property type="nucleotide sequence ID" value="NZ_CP053649.1"/>
</dbReference>
<comment type="function">
    <text evidence="7">Involved in phosphonate degradation.</text>
</comment>
<dbReference type="InterPro" id="IPR024169">
    <property type="entry name" value="SP_NH2Trfase/AEP_transaminase"/>
</dbReference>
<comment type="subunit">
    <text evidence="7">Homodimer.</text>
</comment>
<keyword evidence="2 7" id="KW-0032">Aminotransferase</keyword>
<evidence type="ECO:0000256" key="6">
    <source>
        <dbReference type="ARBA" id="ARBA00049460"/>
    </source>
</evidence>
<dbReference type="GO" id="GO:0047304">
    <property type="term" value="F:2-aminoethylphosphonate-pyruvate transaminase activity"/>
    <property type="evidence" value="ECO:0007669"/>
    <property type="project" value="UniProtKB-UniRule"/>
</dbReference>
<evidence type="ECO:0000256" key="2">
    <source>
        <dbReference type="ARBA" id="ARBA00022576"/>
    </source>
</evidence>
<dbReference type="GO" id="GO:0019700">
    <property type="term" value="P:organic phosphonate catabolic process"/>
    <property type="evidence" value="ECO:0007669"/>
    <property type="project" value="InterPro"/>
</dbReference>
<sequence length="384" mass="43108">MCSEKYFLMTPGPLALRDEVKSQMQFDMGSRDESFRITTASMRNLAINLVEGQESHSVIPIQGSGTYGIEAALATFISQSDKPLVCINGIYGERMLKILQLRGIRAASMKVRSDKPLSIADIVEYLEKDRTITHICFVHCETTTGVINPLNEIVKLAKQYGVVTIVDAMSSFGAIDISVKISPFDVLVTSSNKCIEGPPGISLVIAKLAMLKRKKKHPVNSFVLDVRDQWKTLEETGEWRSTPPTHVVQACAKALELLTLESVANRRKRYCLVREEIIRATERYAVPLLSARARSPVCLALTAKGVIDTEEDFKEFYRHLVRYNLYIYAKFHVQTRSFRIGCIGAIKPAWILVLAKAFREFFEDHKHRLVEAALDNPELESGAV</sequence>
<protein>
    <recommendedName>
        <fullName evidence="7">2-aminoethylphosphonate--pyruvate transaminase</fullName>
        <ecNumber evidence="7">2.6.1.37</ecNumber>
    </recommendedName>
    <alternativeName>
        <fullName evidence="7">2-aminoethylphosphonate aminotransferase</fullName>
    </alternativeName>
    <alternativeName>
        <fullName evidence="7">AEP transaminase</fullName>
        <shortName evidence="7">AEPT</shortName>
    </alternativeName>
</protein>
<comment type="catalytic activity">
    <reaction evidence="6 7">
        <text>(2-aminoethyl)phosphonate + pyruvate = phosphonoacetaldehyde + L-alanine</text>
        <dbReference type="Rhea" id="RHEA:17021"/>
        <dbReference type="ChEBI" id="CHEBI:15361"/>
        <dbReference type="ChEBI" id="CHEBI:57418"/>
        <dbReference type="ChEBI" id="CHEBI:57972"/>
        <dbReference type="ChEBI" id="CHEBI:58383"/>
        <dbReference type="EC" id="2.6.1.37"/>
    </reaction>
</comment>
<dbReference type="EC" id="2.6.1.37" evidence="7"/>